<feature type="region of interest" description="Disordered" evidence="1">
    <location>
        <begin position="25"/>
        <end position="59"/>
    </location>
</feature>
<dbReference type="AlphaFoldDB" id="A0A5K3F687"/>
<accession>A0A5K3F687</accession>
<organism evidence="2">
    <name type="scientific">Mesocestoides corti</name>
    <name type="common">Flatworm</name>
    <dbReference type="NCBI Taxonomy" id="53468"/>
    <lineage>
        <taxon>Eukaryota</taxon>
        <taxon>Metazoa</taxon>
        <taxon>Spiralia</taxon>
        <taxon>Lophotrochozoa</taxon>
        <taxon>Platyhelminthes</taxon>
        <taxon>Cestoda</taxon>
        <taxon>Eucestoda</taxon>
        <taxon>Cyclophyllidea</taxon>
        <taxon>Mesocestoididae</taxon>
        <taxon>Mesocestoides</taxon>
    </lineage>
</organism>
<evidence type="ECO:0000256" key="1">
    <source>
        <dbReference type="SAM" id="MobiDB-lite"/>
    </source>
</evidence>
<sequence>MNSATQHEVVAVLTLCLWRRIGKGGVEDRSSRRHQPAGQVPPHPQALSARPCGAATQCS</sequence>
<reference evidence="2" key="1">
    <citation type="submission" date="2019-11" db="UniProtKB">
        <authorList>
            <consortium name="WormBaseParasite"/>
        </authorList>
    </citation>
    <scope>IDENTIFICATION</scope>
</reference>
<dbReference type="WBParaSite" id="MCU_005792-RA">
    <property type="protein sequence ID" value="MCU_005792-RA"/>
    <property type="gene ID" value="MCU_005792"/>
</dbReference>
<name>A0A5K3F687_MESCO</name>
<proteinExistence type="predicted"/>
<protein>
    <submittedName>
        <fullName evidence="2">Uncharacterized protein</fullName>
    </submittedName>
</protein>
<evidence type="ECO:0000313" key="2">
    <source>
        <dbReference type="WBParaSite" id="MCU_005792-RA"/>
    </source>
</evidence>